<proteinExistence type="predicted"/>
<accession>A0ABN6P1J5</accession>
<reference evidence="1 2" key="1">
    <citation type="journal article" date="2016" name="Microbes Environ.">
        <title>Phylogenetically diverse aerobic anoxygenic phototrophic bacteria isolated from epilithic biofilms in Tama river, Japan.</title>
        <authorList>
            <person name="Hirose S."/>
            <person name="Matsuura K."/>
            <person name="Haruta S."/>
        </authorList>
    </citation>
    <scope>NUCLEOTIDE SEQUENCE [LARGE SCALE GENOMIC DNA]</scope>
    <source>
        <strain evidence="1 2">S08</strain>
    </source>
</reference>
<dbReference type="SUPFAM" id="SSF51735">
    <property type="entry name" value="NAD(P)-binding Rossmann-fold domains"/>
    <property type="match status" value="1"/>
</dbReference>
<evidence type="ECO:0000313" key="2">
    <source>
        <dbReference type="Proteomes" id="UP000831327"/>
    </source>
</evidence>
<protein>
    <recommendedName>
        <fullName evidence="3">SDR family oxidoreductase</fullName>
    </recommendedName>
</protein>
<name>A0ABN6P1J5_9PROT</name>
<evidence type="ECO:0000313" key="1">
    <source>
        <dbReference type="EMBL" id="BDG72150.1"/>
    </source>
</evidence>
<dbReference type="Proteomes" id="UP000831327">
    <property type="component" value="Chromosome"/>
</dbReference>
<evidence type="ECO:0008006" key="3">
    <source>
        <dbReference type="Google" id="ProtNLM"/>
    </source>
</evidence>
<dbReference type="Gene3D" id="3.40.50.720">
    <property type="entry name" value="NAD(P)-binding Rossmann-like Domain"/>
    <property type="match status" value="1"/>
</dbReference>
<keyword evidence="2" id="KW-1185">Reference proteome</keyword>
<organism evidence="1 2">
    <name type="scientific">Roseomonas fluvialis</name>
    <dbReference type="NCBI Taxonomy" id="1750527"/>
    <lineage>
        <taxon>Bacteria</taxon>
        <taxon>Pseudomonadati</taxon>
        <taxon>Pseudomonadota</taxon>
        <taxon>Alphaproteobacteria</taxon>
        <taxon>Acetobacterales</taxon>
        <taxon>Roseomonadaceae</taxon>
        <taxon>Roseomonas</taxon>
    </lineage>
</organism>
<sequence length="137" mass="14119">MGRLLGYTMLAPAPALSKVIGLTAPPPGATTRAGRRCDMPRRVMMVTCGSRGIGSATAVLAAQRDTLTIGLSLEVGTNGIRVNAVNPGLIDTEIYAAACATPTARLVTERCTAHVQWNAQSAAARPIVARQAAAPPN</sequence>
<dbReference type="EMBL" id="AP025637">
    <property type="protein sequence ID" value="BDG72150.1"/>
    <property type="molecule type" value="Genomic_DNA"/>
</dbReference>
<gene>
    <name evidence="1" type="ORF">Rmf_20790</name>
</gene>
<dbReference type="InterPro" id="IPR036291">
    <property type="entry name" value="NAD(P)-bd_dom_sf"/>
</dbReference>